<feature type="transmembrane region" description="Helical" evidence="8">
    <location>
        <begin position="94"/>
        <end position="115"/>
    </location>
</feature>
<dbReference type="EMBL" id="FNVO01000001">
    <property type="protein sequence ID" value="SEF53585.1"/>
    <property type="molecule type" value="Genomic_DNA"/>
</dbReference>
<keyword evidence="5 8" id="KW-0812">Transmembrane</keyword>
<dbReference type="GO" id="GO:0005886">
    <property type="term" value="C:plasma membrane"/>
    <property type="evidence" value="ECO:0007669"/>
    <property type="project" value="UniProtKB-SubCell"/>
</dbReference>
<protein>
    <submittedName>
        <fullName evidence="9">Tellurite resistance protein TehA</fullName>
    </submittedName>
</protein>
<keyword evidence="10" id="KW-1185">Reference proteome</keyword>
<dbReference type="GO" id="GO:0055085">
    <property type="term" value="P:transmembrane transport"/>
    <property type="evidence" value="ECO:0007669"/>
    <property type="project" value="InterPro"/>
</dbReference>
<evidence type="ECO:0000256" key="1">
    <source>
        <dbReference type="ARBA" id="ARBA00004651"/>
    </source>
</evidence>
<evidence type="ECO:0000313" key="9">
    <source>
        <dbReference type="EMBL" id="SEF53585.1"/>
    </source>
</evidence>
<feature type="transmembrane region" description="Helical" evidence="8">
    <location>
        <begin position="303"/>
        <end position="322"/>
    </location>
</feature>
<reference evidence="10" key="1">
    <citation type="submission" date="2016-10" db="EMBL/GenBank/DDBJ databases">
        <authorList>
            <person name="Varghese N."/>
            <person name="Submissions S."/>
        </authorList>
    </citation>
    <scope>NUCLEOTIDE SEQUENCE [LARGE SCALE GENOMIC DNA]</scope>
    <source>
        <strain evidence="10">DSM 43163</strain>
    </source>
</reference>
<dbReference type="InterPro" id="IPR038665">
    <property type="entry name" value="Voltage-dep_anion_channel_sf"/>
</dbReference>
<dbReference type="OrthoDB" id="958273at2"/>
<dbReference type="PANTHER" id="PTHR31686:SF1">
    <property type="entry name" value="SULFITE EFFLUX PUMP SSU1"/>
    <property type="match status" value="1"/>
</dbReference>
<organism evidence="9 10">
    <name type="scientific">Thermomonospora echinospora</name>
    <dbReference type="NCBI Taxonomy" id="1992"/>
    <lineage>
        <taxon>Bacteria</taxon>
        <taxon>Bacillati</taxon>
        <taxon>Actinomycetota</taxon>
        <taxon>Actinomycetes</taxon>
        <taxon>Streptosporangiales</taxon>
        <taxon>Thermomonosporaceae</taxon>
        <taxon>Thermomonospora</taxon>
    </lineage>
</organism>
<feature type="transmembrane region" description="Helical" evidence="8">
    <location>
        <begin position="195"/>
        <end position="219"/>
    </location>
</feature>
<dbReference type="InterPro" id="IPR051629">
    <property type="entry name" value="Sulfite_efflux_TDT"/>
</dbReference>
<keyword evidence="3" id="KW-0813">Transport</keyword>
<keyword evidence="7 8" id="KW-0472">Membrane</keyword>
<feature type="transmembrane region" description="Helical" evidence="8">
    <location>
        <begin position="163"/>
        <end position="183"/>
    </location>
</feature>
<evidence type="ECO:0000256" key="3">
    <source>
        <dbReference type="ARBA" id="ARBA00022448"/>
    </source>
</evidence>
<name>A0A1H5SSU9_9ACTN</name>
<feature type="transmembrane region" description="Helical" evidence="8">
    <location>
        <begin position="269"/>
        <end position="291"/>
    </location>
</feature>
<dbReference type="AlphaFoldDB" id="A0A1H5SSU9"/>
<evidence type="ECO:0000256" key="4">
    <source>
        <dbReference type="ARBA" id="ARBA00022475"/>
    </source>
</evidence>
<sequence>MTALRPAPPHAPARPAGTLRHLGPNWYACVMGTAIVANGAHALPLNPPGLHTAAVAFWALSAVLLLTVMTARALHLTRHWTQARAHLLADPSTAVFYGCPPMALLAVGHGTLVLGRDILGPATATTAATALWTTGALYAVAVATGIPYLLITRPATRTASPTPTWLLPVVAPVVAAALGPPLIPHLPPGQARETMLYACQALLGAGVLATLALLPAVLAATPRLPQPLTPTLFLVLGPLGQSTTAVAHLADGATTAAPQHAAATHTLAIVYGVPVLGFAMLWLVIAAAANLRALHHGMPFTMTWWAYTFPVGTCVTGAAALARHTGHPAFTALAAALYLLLVTAWTTAALHTARGTATGRLLQPPTP</sequence>
<evidence type="ECO:0000256" key="6">
    <source>
        <dbReference type="ARBA" id="ARBA00022989"/>
    </source>
</evidence>
<dbReference type="RefSeq" id="WP_103935800.1">
    <property type="nucleotide sequence ID" value="NZ_FNVO01000001.1"/>
</dbReference>
<evidence type="ECO:0000256" key="5">
    <source>
        <dbReference type="ARBA" id="ARBA00022692"/>
    </source>
</evidence>
<proteinExistence type="inferred from homology"/>
<evidence type="ECO:0000256" key="2">
    <source>
        <dbReference type="ARBA" id="ARBA00008566"/>
    </source>
</evidence>
<feature type="transmembrane region" description="Helical" evidence="8">
    <location>
        <begin position="55"/>
        <end position="74"/>
    </location>
</feature>
<dbReference type="Gene3D" id="1.50.10.150">
    <property type="entry name" value="Voltage-dependent anion channel"/>
    <property type="match status" value="1"/>
</dbReference>
<dbReference type="Proteomes" id="UP000236723">
    <property type="component" value="Unassembled WGS sequence"/>
</dbReference>
<keyword evidence="6 8" id="KW-1133">Transmembrane helix</keyword>
<keyword evidence="4" id="KW-1003">Cell membrane</keyword>
<gene>
    <name evidence="9" type="ORF">SAMN04489712_101348</name>
</gene>
<comment type="similarity">
    <text evidence="2">Belongs to the tellurite-resistance/dicarboxylate transporter (TDT) family.</text>
</comment>
<feature type="transmembrane region" description="Helical" evidence="8">
    <location>
        <begin position="24"/>
        <end position="43"/>
    </location>
</feature>
<dbReference type="InterPro" id="IPR004695">
    <property type="entry name" value="SLAC1/Mae1/Ssu1/TehA"/>
</dbReference>
<evidence type="ECO:0000256" key="7">
    <source>
        <dbReference type="ARBA" id="ARBA00023136"/>
    </source>
</evidence>
<feature type="transmembrane region" description="Helical" evidence="8">
    <location>
        <begin position="127"/>
        <end position="151"/>
    </location>
</feature>
<dbReference type="PANTHER" id="PTHR31686">
    <property type="match status" value="1"/>
</dbReference>
<accession>A0A1H5SSU9</accession>
<evidence type="ECO:0000256" key="8">
    <source>
        <dbReference type="SAM" id="Phobius"/>
    </source>
</evidence>
<dbReference type="Pfam" id="PF03595">
    <property type="entry name" value="SLAC1"/>
    <property type="match status" value="1"/>
</dbReference>
<comment type="subcellular location">
    <subcellularLocation>
        <location evidence="1">Cell membrane</location>
        <topology evidence="1">Multi-pass membrane protein</topology>
    </subcellularLocation>
</comment>
<evidence type="ECO:0000313" key="10">
    <source>
        <dbReference type="Proteomes" id="UP000236723"/>
    </source>
</evidence>
<feature type="transmembrane region" description="Helical" evidence="8">
    <location>
        <begin position="328"/>
        <end position="350"/>
    </location>
</feature>